<name>A0A1G8YG39_9BACI</name>
<evidence type="ECO:0000256" key="2">
    <source>
        <dbReference type="ARBA" id="ARBA00022692"/>
    </source>
</evidence>
<evidence type="ECO:0000256" key="5">
    <source>
        <dbReference type="SAM" id="Phobius"/>
    </source>
</evidence>
<feature type="domain" description="Cell envelope-related transcriptional attenuator" evidence="6">
    <location>
        <begin position="91"/>
        <end position="236"/>
    </location>
</feature>
<keyword evidence="5" id="KW-0472">Membrane</keyword>
<keyword evidence="2 5" id="KW-0812">Transmembrane</keyword>
<dbReference type="STRING" id="407036.SAMN05216243_1599"/>
<dbReference type="Proteomes" id="UP000198694">
    <property type="component" value="Unassembled WGS sequence"/>
</dbReference>
<dbReference type="GO" id="GO:0071555">
    <property type="term" value="P:cell wall organization"/>
    <property type="evidence" value="ECO:0007669"/>
    <property type="project" value="UniProtKB-KW"/>
</dbReference>
<dbReference type="PANTHER" id="PTHR33392">
    <property type="entry name" value="POLYISOPRENYL-TEICHOIC ACID--PEPTIDOGLYCAN TEICHOIC ACID TRANSFERASE TAGU"/>
    <property type="match status" value="1"/>
</dbReference>
<evidence type="ECO:0000313" key="8">
    <source>
        <dbReference type="Proteomes" id="UP000198694"/>
    </source>
</evidence>
<dbReference type="PANTHER" id="PTHR33392:SF6">
    <property type="entry name" value="POLYISOPRENYL-TEICHOIC ACID--PEPTIDOGLYCAN TEICHOIC ACID TRANSFERASE TAGU"/>
    <property type="match status" value="1"/>
</dbReference>
<keyword evidence="4 5" id="KW-1133">Transmembrane helix</keyword>
<keyword evidence="8" id="KW-1185">Reference proteome</keyword>
<dbReference type="AlphaFoldDB" id="A0A1G8YG39"/>
<evidence type="ECO:0000256" key="3">
    <source>
        <dbReference type="ARBA" id="ARBA00022968"/>
    </source>
</evidence>
<dbReference type="InterPro" id="IPR004474">
    <property type="entry name" value="LytR_CpsA_psr"/>
</dbReference>
<sequence>MYFLTESRRGNKRGKSKRWLKILLAVVLVLVLGIGVYAFSLYNNAKRTVEDKIHQPVQSIDTAVGKKKVKDNEPLNVLLLGVDERAGDSGRSDALMVLSLDPADDSMQLVSIPRDTRTEIIGKGFADKINHAYAFGGTDMSINTVENLLDIELDYYVKMNMEGLSEMVDAVGGITVDNQTDWIDEGYYKKGYHYEKGEIQLDGPKTMGYVRMRHFDGDFARTARQRQVIQAIVDKGASVASVNKVDNMIDVLGNNMETNMDFSDMKNLMMNYRDTRKNFVSYQMQGEGTFITNENGKDIYYLVVSDEEIQKVHDMIKKTKS</sequence>
<keyword evidence="3" id="KW-0735">Signal-anchor</keyword>
<accession>A0A1G8YG39</accession>
<proteinExistence type="inferred from homology"/>
<evidence type="ECO:0000259" key="6">
    <source>
        <dbReference type="Pfam" id="PF03816"/>
    </source>
</evidence>
<dbReference type="Pfam" id="PF03816">
    <property type="entry name" value="LytR_cpsA_psr"/>
    <property type="match status" value="1"/>
</dbReference>
<gene>
    <name evidence="7" type="ORF">SAMN05216243_1599</name>
</gene>
<evidence type="ECO:0000256" key="4">
    <source>
        <dbReference type="ARBA" id="ARBA00022989"/>
    </source>
</evidence>
<feature type="transmembrane region" description="Helical" evidence="5">
    <location>
        <begin position="20"/>
        <end position="42"/>
    </location>
</feature>
<dbReference type="NCBIfam" id="TIGR00350">
    <property type="entry name" value="lytR_cpsA_psr"/>
    <property type="match status" value="1"/>
</dbReference>
<dbReference type="EMBL" id="FNFL01000002">
    <property type="protein sequence ID" value="SDK01792.1"/>
    <property type="molecule type" value="Genomic_DNA"/>
</dbReference>
<evidence type="ECO:0000313" key="7">
    <source>
        <dbReference type="EMBL" id="SDK01792.1"/>
    </source>
</evidence>
<dbReference type="Gene3D" id="3.40.630.190">
    <property type="entry name" value="LCP protein"/>
    <property type="match status" value="1"/>
</dbReference>
<evidence type="ECO:0000256" key="1">
    <source>
        <dbReference type="ARBA" id="ARBA00006068"/>
    </source>
</evidence>
<reference evidence="7 8" key="1">
    <citation type="submission" date="2016-10" db="EMBL/GenBank/DDBJ databases">
        <authorList>
            <person name="de Groot N.N."/>
        </authorList>
    </citation>
    <scope>NUCLEOTIDE SEQUENCE [LARGE SCALE GENOMIC DNA]</scope>
    <source>
        <strain evidence="7 8">CGMCC 1.6502</strain>
    </source>
</reference>
<protein>
    <submittedName>
        <fullName evidence="7">Cell envelope-related function transcriptional attenuator common domain-containing protein</fullName>
    </submittedName>
</protein>
<dbReference type="InterPro" id="IPR050922">
    <property type="entry name" value="LytR/CpsA/Psr_CW_biosynth"/>
</dbReference>
<comment type="similarity">
    <text evidence="1">Belongs to the LytR/CpsA/Psr (LCP) family.</text>
</comment>
<organism evidence="7 8">
    <name type="scientific">Sediminibacillus albus</name>
    <dbReference type="NCBI Taxonomy" id="407036"/>
    <lineage>
        <taxon>Bacteria</taxon>
        <taxon>Bacillati</taxon>
        <taxon>Bacillota</taxon>
        <taxon>Bacilli</taxon>
        <taxon>Bacillales</taxon>
        <taxon>Bacillaceae</taxon>
        <taxon>Sediminibacillus</taxon>
    </lineage>
</organism>